<dbReference type="OrthoDB" id="5471009at2759"/>
<dbReference type="EMBL" id="HF935211">
    <property type="protein sequence ID" value="CCX04632.1"/>
    <property type="molecule type" value="Genomic_DNA"/>
</dbReference>
<dbReference type="Proteomes" id="UP000018144">
    <property type="component" value="Unassembled WGS sequence"/>
</dbReference>
<keyword evidence="1" id="KW-0472">Membrane</keyword>
<evidence type="ECO:0000313" key="3">
    <source>
        <dbReference type="Proteomes" id="UP000018144"/>
    </source>
</evidence>
<name>U4KUE3_PYROM</name>
<keyword evidence="3" id="KW-1185">Reference proteome</keyword>
<protein>
    <submittedName>
        <fullName evidence="2">Uncharacterized protein</fullName>
    </submittedName>
</protein>
<keyword evidence="1" id="KW-1133">Transmembrane helix</keyword>
<reference evidence="2 3" key="1">
    <citation type="journal article" date="2013" name="PLoS Genet.">
        <title>The genome and development-dependent transcriptomes of Pyronema confluens: a window into fungal evolution.</title>
        <authorList>
            <person name="Traeger S."/>
            <person name="Altegoer F."/>
            <person name="Freitag M."/>
            <person name="Gabaldon T."/>
            <person name="Kempken F."/>
            <person name="Kumar A."/>
            <person name="Marcet-Houben M."/>
            <person name="Poggeler S."/>
            <person name="Stajich J.E."/>
            <person name="Nowrousian M."/>
        </authorList>
    </citation>
    <scope>NUCLEOTIDE SEQUENCE [LARGE SCALE GENOMIC DNA]</scope>
    <source>
        <strain evidence="3">CBS 100304</strain>
        <tissue evidence="2">Vegetative mycelium</tissue>
    </source>
</reference>
<sequence>MCRVNPELIWPHIVAENPNNPTWDMVKPKWRRTYFGPLVDFPGMCPICRKKYDHRSKFPFGEGFERTQDSSSGLFGFKPKQVEDEEVDELAVFLGQTSLSRCHGWQGEPKDRRCESARWIAFSVKMLVVFLMFLFLWDREKQRGIQMYQDSVRADGN</sequence>
<feature type="transmembrane region" description="Helical" evidence="1">
    <location>
        <begin position="119"/>
        <end position="137"/>
    </location>
</feature>
<evidence type="ECO:0000256" key="1">
    <source>
        <dbReference type="SAM" id="Phobius"/>
    </source>
</evidence>
<accession>U4KUE3</accession>
<gene>
    <name evidence="2" type="ORF">PCON_03063</name>
</gene>
<proteinExistence type="predicted"/>
<organism evidence="2 3">
    <name type="scientific">Pyronema omphalodes (strain CBS 100304)</name>
    <name type="common">Pyronema confluens</name>
    <dbReference type="NCBI Taxonomy" id="1076935"/>
    <lineage>
        <taxon>Eukaryota</taxon>
        <taxon>Fungi</taxon>
        <taxon>Dikarya</taxon>
        <taxon>Ascomycota</taxon>
        <taxon>Pezizomycotina</taxon>
        <taxon>Pezizomycetes</taxon>
        <taxon>Pezizales</taxon>
        <taxon>Pyronemataceae</taxon>
        <taxon>Pyronema</taxon>
    </lineage>
</organism>
<evidence type="ECO:0000313" key="2">
    <source>
        <dbReference type="EMBL" id="CCX04632.1"/>
    </source>
</evidence>
<keyword evidence="1" id="KW-0812">Transmembrane</keyword>
<dbReference type="AlphaFoldDB" id="U4KUE3"/>